<keyword evidence="2" id="KW-1185">Reference proteome</keyword>
<dbReference type="Proteomes" id="UP000034681">
    <property type="component" value="Unassembled WGS sequence"/>
</dbReference>
<dbReference type="SUPFAM" id="SSF53448">
    <property type="entry name" value="Nucleotide-diphospho-sugar transferases"/>
    <property type="match status" value="1"/>
</dbReference>
<name>A0A0M2PW58_PROHO</name>
<dbReference type="AlphaFoldDB" id="A0A0M2PW58"/>
<dbReference type="STRING" id="317619.GCA_000332315_01246"/>
<organism evidence="1 2">
    <name type="scientific">Prochlorothrix hollandica PCC 9006 = CALU 1027</name>
    <dbReference type="NCBI Taxonomy" id="317619"/>
    <lineage>
        <taxon>Bacteria</taxon>
        <taxon>Bacillati</taxon>
        <taxon>Cyanobacteriota</taxon>
        <taxon>Cyanophyceae</taxon>
        <taxon>Prochlorotrichales</taxon>
        <taxon>Prochlorotrichaceae</taxon>
        <taxon>Prochlorothrix</taxon>
    </lineage>
</organism>
<protein>
    <recommendedName>
        <fullName evidence="3">Glycosyltransferase</fullName>
    </recommendedName>
</protein>
<evidence type="ECO:0008006" key="3">
    <source>
        <dbReference type="Google" id="ProtNLM"/>
    </source>
</evidence>
<evidence type="ECO:0000313" key="1">
    <source>
        <dbReference type="EMBL" id="KKJ00410.1"/>
    </source>
</evidence>
<dbReference type="InterPro" id="IPR029044">
    <property type="entry name" value="Nucleotide-diphossugar_trans"/>
</dbReference>
<comment type="caution">
    <text evidence="1">The sequence shown here is derived from an EMBL/GenBank/DDBJ whole genome shotgun (WGS) entry which is preliminary data.</text>
</comment>
<sequence length="306" mass="35672">MARDDRLLVHIPFHYSPQRLPFLHQVVRNFQTYDLAHIDIVVDSNQASTRSALDSLSLPPFIQIAIAVHGSLKHPFDLTWVHRPAMATQLPNYDYFLYLEDDILIPWPSFLAHLEDQNRLTGSGYSRGFLRLERDHQGRHFLADFSEPMQKPAILQWGGAAFIQPKYPYCACWLYHRSQMAEFIASSYWPEANYNHCNPPWAKGKGRLFKREKAAFGMAYLPQDRIPGPHRVVLPFDSQRQMIDPKAWIYHLPANYLQDPVSHFGKIPVDRLFHSPILWQLHPIALTLNIHRGTKKLGRLWQRLQP</sequence>
<proteinExistence type="predicted"/>
<gene>
    <name evidence="1" type="ORF">PROH_12275</name>
</gene>
<accession>A0A0M2PW58</accession>
<dbReference type="EMBL" id="AJTX02000004">
    <property type="protein sequence ID" value="KKJ00410.1"/>
    <property type="molecule type" value="Genomic_DNA"/>
</dbReference>
<reference evidence="1" key="1">
    <citation type="submission" date="2012-04" db="EMBL/GenBank/DDBJ databases">
        <authorList>
            <person name="Borisov I.G."/>
            <person name="Ivanikova N.V."/>
            <person name="Pinevich A.V."/>
        </authorList>
    </citation>
    <scope>NUCLEOTIDE SEQUENCE</scope>
    <source>
        <strain evidence="1">CALU 1027</strain>
    </source>
</reference>
<dbReference type="eggNOG" id="ENOG503235S">
    <property type="taxonomic scope" value="Bacteria"/>
</dbReference>
<evidence type="ECO:0000313" key="2">
    <source>
        <dbReference type="Proteomes" id="UP000034681"/>
    </source>
</evidence>